<dbReference type="AlphaFoldDB" id="A0A6B2JQ96"/>
<comment type="catalytic activity">
    <reaction evidence="1 13 16">
        <text>(2R)-3-phosphoglycerate + ATP = (2R)-3-phospho-glyceroyl phosphate + ADP</text>
        <dbReference type="Rhea" id="RHEA:14801"/>
        <dbReference type="ChEBI" id="CHEBI:30616"/>
        <dbReference type="ChEBI" id="CHEBI:57604"/>
        <dbReference type="ChEBI" id="CHEBI:58272"/>
        <dbReference type="ChEBI" id="CHEBI:456216"/>
        <dbReference type="EC" id="2.7.2.3"/>
    </reaction>
</comment>
<evidence type="ECO:0000256" key="13">
    <source>
        <dbReference type="HAMAP-Rule" id="MF_00145"/>
    </source>
</evidence>
<keyword evidence="10 13" id="KW-0418">Kinase</keyword>
<dbReference type="Pfam" id="PF00162">
    <property type="entry name" value="PGK"/>
    <property type="match status" value="1"/>
</dbReference>
<comment type="caution">
    <text evidence="17">The sequence shown here is derived from an EMBL/GenBank/DDBJ whole genome shotgun (WGS) entry which is preliminary data.</text>
</comment>
<comment type="pathway">
    <text evidence="2 13">Carbohydrate degradation; glycolysis; pyruvate from D-glyceraldehyde 3-phosphate: step 2/5.</text>
</comment>
<comment type="similarity">
    <text evidence="3 13 16">Belongs to the phosphoglycerate kinase family.</text>
</comment>
<dbReference type="GO" id="GO:0043531">
    <property type="term" value="F:ADP binding"/>
    <property type="evidence" value="ECO:0007669"/>
    <property type="project" value="TreeGrafter"/>
</dbReference>
<evidence type="ECO:0000256" key="6">
    <source>
        <dbReference type="ARBA" id="ARBA00016471"/>
    </source>
</evidence>
<evidence type="ECO:0000256" key="2">
    <source>
        <dbReference type="ARBA" id="ARBA00004838"/>
    </source>
</evidence>
<dbReference type="PRINTS" id="PR00477">
    <property type="entry name" value="PHGLYCKINASE"/>
</dbReference>
<dbReference type="RefSeq" id="WP_163891754.1">
    <property type="nucleotide sequence ID" value="NZ_JAAFYS010000002.1"/>
</dbReference>
<dbReference type="PIRSF" id="PIRSF000724">
    <property type="entry name" value="Pgk"/>
    <property type="match status" value="1"/>
</dbReference>
<keyword evidence="7 13" id="KW-0963">Cytoplasm</keyword>
<organism evidence="17 18">
    <name type="scientific">Pseudoroseicyclus tamaricis</name>
    <dbReference type="NCBI Taxonomy" id="2705421"/>
    <lineage>
        <taxon>Bacteria</taxon>
        <taxon>Pseudomonadati</taxon>
        <taxon>Pseudomonadota</taxon>
        <taxon>Alphaproteobacteria</taxon>
        <taxon>Rhodobacterales</taxon>
        <taxon>Paracoccaceae</taxon>
        <taxon>Pseudoroseicyclus</taxon>
    </lineage>
</organism>
<keyword evidence="18" id="KW-1185">Reference proteome</keyword>
<feature type="binding site" evidence="13 14">
    <location>
        <begin position="21"/>
        <end position="23"/>
    </location>
    <ligand>
        <name>substrate</name>
    </ligand>
</feature>
<dbReference type="Gene3D" id="3.40.50.1260">
    <property type="entry name" value="Phosphoglycerate kinase, N-terminal domain"/>
    <property type="match status" value="2"/>
</dbReference>
<feature type="binding site" evidence="13">
    <location>
        <position position="151"/>
    </location>
    <ligand>
        <name>substrate</name>
    </ligand>
</feature>
<reference evidence="17 18" key="1">
    <citation type="submission" date="2020-02" db="EMBL/GenBank/DDBJ databases">
        <title>Pseudoroseicyclus tamarix, sp. nov., isolated from offshore sediment of a Tamarix chinensis forest.</title>
        <authorList>
            <person name="Gai Y."/>
        </authorList>
    </citation>
    <scope>NUCLEOTIDE SEQUENCE [LARGE SCALE GENOMIC DNA]</scope>
    <source>
        <strain evidence="17 18">CLL3-39</strain>
    </source>
</reference>
<evidence type="ECO:0000256" key="14">
    <source>
        <dbReference type="PIRSR" id="PIRSR000724-1"/>
    </source>
</evidence>
<dbReference type="EC" id="2.7.2.3" evidence="5 13"/>
<dbReference type="SUPFAM" id="SSF53748">
    <property type="entry name" value="Phosphoglycerate kinase"/>
    <property type="match status" value="1"/>
</dbReference>
<evidence type="ECO:0000256" key="11">
    <source>
        <dbReference type="ARBA" id="ARBA00022840"/>
    </source>
</evidence>
<dbReference type="GO" id="GO:0005829">
    <property type="term" value="C:cytosol"/>
    <property type="evidence" value="ECO:0007669"/>
    <property type="project" value="TreeGrafter"/>
</dbReference>
<feature type="binding site" evidence="13 14">
    <location>
        <begin position="59"/>
        <end position="62"/>
    </location>
    <ligand>
        <name>substrate</name>
    </ligand>
</feature>
<evidence type="ECO:0000256" key="4">
    <source>
        <dbReference type="ARBA" id="ARBA00011245"/>
    </source>
</evidence>
<dbReference type="GO" id="GO:0004618">
    <property type="term" value="F:phosphoglycerate kinase activity"/>
    <property type="evidence" value="ECO:0007669"/>
    <property type="project" value="UniProtKB-UniRule"/>
</dbReference>
<dbReference type="Proteomes" id="UP000474757">
    <property type="component" value="Unassembled WGS sequence"/>
</dbReference>
<name>A0A6B2JQ96_9RHOB</name>
<keyword evidence="11 13" id="KW-0067">ATP-binding</keyword>
<evidence type="ECO:0000256" key="5">
    <source>
        <dbReference type="ARBA" id="ARBA00013061"/>
    </source>
</evidence>
<evidence type="ECO:0000256" key="3">
    <source>
        <dbReference type="ARBA" id="ARBA00008982"/>
    </source>
</evidence>
<feature type="binding site" evidence="13 15">
    <location>
        <begin position="353"/>
        <end position="356"/>
    </location>
    <ligand>
        <name>ATP</name>
        <dbReference type="ChEBI" id="CHEBI:30616"/>
    </ligand>
</feature>
<feature type="binding site" evidence="14">
    <location>
        <position position="36"/>
    </location>
    <ligand>
        <name>(2R)-3-phosphoglycerate</name>
        <dbReference type="ChEBI" id="CHEBI:58272"/>
    </ligand>
</feature>
<comment type="caution">
    <text evidence="13">Lacks conserved residue(s) required for the propagation of feature annotation.</text>
</comment>
<keyword evidence="8 13" id="KW-0808">Transferase</keyword>
<accession>A0A6B2JQ96</accession>
<dbReference type="FunFam" id="3.40.50.1260:FF:000006">
    <property type="entry name" value="Phosphoglycerate kinase"/>
    <property type="match status" value="1"/>
</dbReference>
<protein>
    <recommendedName>
        <fullName evidence="6 13">Phosphoglycerate kinase</fullName>
        <ecNumber evidence="5 13">2.7.2.3</ecNumber>
    </recommendedName>
</protein>
<gene>
    <name evidence="13" type="primary">pgk</name>
    <name evidence="17" type="ORF">GZA08_07725</name>
</gene>
<dbReference type="InterPro" id="IPR036043">
    <property type="entry name" value="Phosphoglycerate_kinase_sf"/>
</dbReference>
<feature type="binding site" evidence="13 15">
    <location>
        <position position="201"/>
    </location>
    <ligand>
        <name>ATP</name>
        <dbReference type="ChEBI" id="CHEBI:30616"/>
    </ligand>
</feature>
<dbReference type="HAMAP" id="MF_00145">
    <property type="entry name" value="Phosphoglyc_kinase"/>
    <property type="match status" value="1"/>
</dbReference>
<evidence type="ECO:0000256" key="8">
    <source>
        <dbReference type="ARBA" id="ARBA00022679"/>
    </source>
</evidence>
<evidence type="ECO:0000313" key="18">
    <source>
        <dbReference type="Proteomes" id="UP000474757"/>
    </source>
</evidence>
<feature type="binding site" evidence="14">
    <location>
        <position position="151"/>
    </location>
    <ligand>
        <name>(2R)-3-phosphoglycerate</name>
        <dbReference type="ChEBI" id="CHEBI:58272"/>
    </ligand>
</feature>
<dbReference type="InterPro" id="IPR001576">
    <property type="entry name" value="Phosphoglycerate_kinase"/>
</dbReference>
<dbReference type="PANTHER" id="PTHR11406:SF23">
    <property type="entry name" value="PHOSPHOGLYCERATE KINASE 1, CHLOROPLASTIC-RELATED"/>
    <property type="match status" value="1"/>
</dbReference>
<dbReference type="GO" id="GO:0006094">
    <property type="term" value="P:gluconeogenesis"/>
    <property type="evidence" value="ECO:0007669"/>
    <property type="project" value="TreeGrafter"/>
</dbReference>
<keyword evidence="9 13" id="KW-0547">Nucleotide-binding</keyword>
<evidence type="ECO:0000256" key="9">
    <source>
        <dbReference type="ARBA" id="ARBA00022741"/>
    </source>
</evidence>
<comment type="subcellular location">
    <subcellularLocation>
        <location evidence="13">Cytoplasm</location>
    </subcellularLocation>
</comment>
<feature type="binding site" evidence="13">
    <location>
        <position position="36"/>
    </location>
    <ligand>
        <name>substrate</name>
    </ligand>
</feature>
<feature type="binding site" evidence="13 15">
    <location>
        <position position="323"/>
    </location>
    <ligand>
        <name>ATP</name>
        <dbReference type="ChEBI" id="CHEBI:30616"/>
    </ligand>
</feature>
<proteinExistence type="inferred from homology"/>
<feature type="binding site" evidence="14">
    <location>
        <position position="118"/>
    </location>
    <ligand>
        <name>(2R)-3-phosphoglycerate</name>
        <dbReference type="ChEBI" id="CHEBI:58272"/>
    </ligand>
</feature>
<evidence type="ECO:0000256" key="16">
    <source>
        <dbReference type="RuleBase" id="RU000532"/>
    </source>
</evidence>
<feature type="binding site" evidence="13">
    <location>
        <position position="118"/>
    </location>
    <ligand>
        <name>substrate</name>
    </ligand>
</feature>
<dbReference type="GO" id="GO:0005524">
    <property type="term" value="F:ATP binding"/>
    <property type="evidence" value="ECO:0007669"/>
    <property type="project" value="UniProtKB-KW"/>
</dbReference>
<evidence type="ECO:0000256" key="1">
    <source>
        <dbReference type="ARBA" id="ARBA00000642"/>
    </source>
</evidence>
<dbReference type="CDD" id="cd00318">
    <property type="entry name" value="Phosphoglycerate_kinase"/>
    <property type="match status" value="1"/>
</dbReference>
<dbReference type="PANTHER" id="PTHR11406">
    <property type="entry name" value="PHOSPHOGLYCERATE KINASE"/>
    <property type="match status" value="1"/>
</dbReference>
<evidence type="ECO:0000256" key="15">
    <source>
        <dbReference type="PIRSR" id="PIRSR000724-2"/>
    </source>
</evidence>
<dbReference type="EMBL" id="JAAGAB010000002">
    <property type="protein sequence ID" value="NDV00857.1"/>
    <property type="molecule type" value="Genomic_DNA"/>
</dbReference>
<dbReference type="FunFam" id="3.40.50.1260:FF:000031">
    <property type="entry name" value="Phosphoglycerate kinase 1"/>
    <property type="match status" value="1"/>
</dbReference>
<comment type="subunit">
    <text evidence="4 13">Monomer.</text>
</comment>
<dbReference type="GO" id="GO:0006096">
    <property type="term" value="P:glycolytic process"/>
    <property type="evidence" value="ECO:0007669"/>
    <property type="project" value="UniProtKB-UniRule"/>
</dbReference>
<evidence type="ECO:0000256" key="12">
    <source>
        <dbReference type="ARBA" id="ARBA00023152"/>
    </source>
</evidence>
<evidence type="ECO:0000256" key="7">
    <source>
        <dbReference type="ARBA" id="ARBA00022490"/>
    </source>
</evidence>
<keyword evidence="12 13" id="KW-0324">Glycolysis</keyword>
<evidence type="ECO:0000256" key="10">
    <source>
        <dbReference type="ARBA" id="ARBA00022777"/>
    </source>
</evidence>
<sequence length="395" mass="41383">MAWTSLDDMDLKGKRVLTRVDINVPMEDGRVTDTTRIDRIVPTVKDILARGGKPILLAHYGRPKGKVVEEMSLKRVRPVLEKALGVQVRFAPDCVGPEAEKAAAELRDGEVLLLENTRFHAGEEKNDPELAQQMAKLGDVYCNDAFSAAHRAHASTEALARLLPACAGRLMAEELTALEKALGNPARPVMALVGGAKVSTKLDLLLNLVAKVDTLVIGGGMANTFLAAKGHGVGKSLCEHDLLGTAREIMAKAETTGCKILLPEDVVVATEFKANAPSKIVHADSVPDDMMILDAGPIAVAAIATALGRSQTLIWNGPLGAFEIPPFDSATKSAAQIAGKLTVNDGLVSVAGGGDTVSALNQAGAAEEFTYVSTAGGAFLEWMEGKALPGVAALG</sequence>
<evidence type="ECO:0000313" key="17">
    <source>
        <dbReference type="EMBL" id="NDV00857.1"/>
    </source>
</evidence>
<dbReference type="InterPro" id="IPR015824">
    <property type="entry name" value="Phosphoglycerate_kinase_N"/>
</dbReference>
<dbReference type="UniPathway" id="UPA00109">
    <property type="reaction ID" value="UER00185"/>
</dbReference>